<feature type="binding site" evidence="11">
    <location>
        <position position="63"/>
    </location>
    <ligand>
        <name>S-adenosyl-L-methionine</name>
        <dbReference type="ChEBI" id="CHEBI:59789"/>
    </ligand>
</feature>
<keyword evidence="4 11" id="KW-0949">S-adenosyl-L-methionine</keyword>
<feature type="active site" description="Proton acceptor" evidence="11 12">
    <location>
        <position position="162"/>
    </location>
</feature>
<evidence type="ECO:0000256" key="2">
    <source>
        <dbReference type="ARBA" id="ARBA00022603"/>
    </source>
</evidence>
<evidence type="ECO:0000256" key="3">
    <source>
        <dbReference type="ARBA" id="ARBA00022679"/>
    </source>
</evidence>
<gene>
    <name evidence="11" type="primary">rlmE</name>
    <name evidence="11" type="synonym">ftsJ</name>
    <name evidence="11" type="synonym">rrmJ</name>
    <name evidence="14" type="ORF">PQJ61_06770</name>
</gene>
<dbReference type="PANTHER" id="PTHR10920">
    <property type="entry name" value="RIBOSOMAL RNA METHYLTRANSFERASE"/>
    <property type="match status" value="1"/>
</dbReference>
<evidence type="ECO:0000256" key="5">
    <source>
        <dbReference type="ARBA" id="ARBA00037569"/>
    </source>
</evidence>
<proteinExistence type="inferred from homology"/>
<reference evidence="14 15" key="1">
    <citation type="submission" date="2022-12" db="EMBL/GenBank/DDBJ databases">
        <title>Metagenome assembled genome from gulf of manar.</title>
        <authorList>
            <person name="Kohli P."/>
            <person name="Pk S."/>
            <person name="Venkata Ramana C."/>
            <person name="Sasikala C."/>
        </authorList>
    </citation>
    <scope>NUCLEOTIDE SEQUENCE [LARGE SCALE GENOMIC DNA]</scope>
    <source>
        <strain evidence="14">JB008</strain>
    </source>
</reference>
<evidence type="ECO:0000256" key="9">
    <source>
        <dbReference type="ARBA" id="ARBA00042745"/>
    </source>
</evidence>
<name>A0AAJ1IBY8_9SPIO</name>
<evidence type="ECO:0000256" key="10">
    <source>
        <dbReference type="ARBA" id="ARBA00048970"/>
    </source>
</evidence>
<organism evidence="14 15">
    <name type="scientific">Candidatus Thalassospirochaeta sargassi</name>
    <dbReference type="NCBI Taxonomy" id="3119039"/>
    <lineage>
        <taxon>Bacteria</taxon>
        <taxon>Pseudomonadati</taxon>
        <taxon>Spirochaetota</taxon>
        <taxon>Spirochaetia</taxon>
        <taxon>Spirochaetales</taxon>
        <taxon>Spirochaetaceae</taxon>
        <taxon>Candidatus Thalassospirochaeta</taxon>
    </lineage>
</organism>
<dbReference type="InterPro" id="IPR002877">
    <property type="entry name" value="RNA_MeTrfase_FtsJ_dom"/>
</dbReference>
<feature type="binding site" evidence="11">
    <location>
        <position position="122"/>
    </location>
    <ligand>
        <name>S-adenosyl-L-methionine</name>
        <dbReference type="ChEBI" id="CHEBI:59789"/>
    </ligand>
</feature>
<feature type="binding site" evidence="11">
    <location>
        <position position="81"/>
    </location>
    <ligand>
        <name>S-adenosyl-L-methionine</name>
        <dbReference type="ChEBI" id="CHEBI:59789"/>
    </ligand>
</feature>
<dbReference type="InterPro" id="IPR029063">
    <property type="entry name" value="SAM-dependent_MTases_sf"/>
</dbReference>
<accession>A0AAJ1IBY8</accession>
<comment type="similarity">
    <text evidence="11">Belongs to the class I-like SAM-binding methyltransferase superfamily. RNA methyltransferase RlmE family.</text>
</comment>
<feature type="binding site" evidence="11">
    <location>
        <position position="100"/>
    </location>
    <ligand>
        <name>S-adenosyl-L-methionine</name>
        <dbReference type="ChEBI" id="CHEBI:59789"/>
    </ligand>
</feature>
<evidence type="ECO:0000313" key="15">
    <source>
        <dbReference type="Proteomes" id="UP001221217"/>
    </source>
</evidence>
<evidence type="ECO:0000256" key="1">
    <source>
        <dbReference type="ARBA" id="ARBA00022552"/>
    </source>
</evidence>
<dbReference type="PIRSF" id="PIRSF005461">
    <property type="entry name" value="23S_rRNA_mtase"/>
    <property type="match status" value="1"/>
</dbReference>
<dbReference type="InterPro" id="IPR050082">
    <property type="entry name" value="RNA_methyltr_RlmE"/>
</dbReference>
<comment type="catalytic activity">
    <reaction evidence="10 11">
        <text>uridine(2552) in 23S rRNA + S-adenosyl-L-methionine = 2'-O-methyluridine(2552) in 23S rRNA + S-adenosyl-L-homocysteine + H(+)</text>
        <dbReference type="Rhea" id="RHEA:42720"/>
        <dbReference type="Rhea" id="RHEA-COMP:10202"/>
        <dbReference type="Rhea" id="RHEA-COMP:10203"/>
        <dbReference type="ChEBI" id="CHEBI:15378"/>
        <dbReference type="ChEBI" id="CHEBI:57856"/>
        <dbReference type="ChEBI" id="CHEBI:59789"/>
        <dbReference type="ChEBI" id="CHEBI:65315"/>
        <dbReference type="ChEBI" id="CHEBI:74478"/>
        <dbReference type="EC" id="2.1.1.166"/>
    </reaction>
</comment>
<evidence type="ECO:0000256" key="11">
    <source>
        <dbReference type="HAMAP-Rule" id="MF_01547"/>
    </source>
</evidence>
<evidence type="ECO:0000256" key="4">
    <source>
        <dbReference type="ARBA" id="ARBA00022691"/>
    </source>
</evidence>
<evidence type="ECO:0000259" key="13">
    <source>
        <dbReference type="Pfam" id="PF01728"/>
    </source>
</evidence>
<feature type="domain" description="Ribosomal RNA methyltransferase FtsJ" evidence="13">
    <location>
        <begin position="29"/>
        <end position="205"/>
    </location>
</feature>
<dbReference type="HAMAP" id="MF_01547">
    <property type="entry name" value="RNA_methyltr_E"/>
    <property type="match status" value="1"/>
</dbReference>
<evidence type="ECO:0000313" key="14">
    <source>
        <dbReference type="EMBL" id="MDC7226450.1"/>
    </source>
</evidence>
<dbReference type="SUPFAM" id="SSF53335">
    <property type="entry name" value="S-adenosyl-L-methionine-dependent methyltransferases"/>
    <property type="match status" value="1"/>
</dbReference>
<evidence type="ECO:0000256" key="8">
    <source>
        <dbReference type="ARBA" id="ARBA00041995"/>
    </source>
</evidence>
<keyword evidence="2 11" id="KW-0489">Methyltransferase</keyword>
<evidence type="ECO:0000256" key="7">
    <source>
        <dbReference type="ARBA" id="ARBA00041129"/>
    </source>
</evidence>
<sequence>MSRQRSSKRSGSKRSELDHYSLRAKKEGYPARSVYKLEELNSKFRIFNRNSRILDIGAAPGSWTLYCLRKTAKDSLVAGIDLKDLTISKNDARLFFIKGDFFDEKNQSELLAKGPYDAVISDAAPATTGNRTVDAGRSFSLAAGIIGIAGLMLVPGGNLTIKIFQGGDEKELVGMLAEIFETAKIFKPKACRRESFETYIVGLNYKGSDEE</sequence>
<dbReference type="Pfam" id="PF01728">
    <property type="entry name" value="FtsJ"/>
    <property type="match status" value="1"/>
</dbReference>
<keyword evidence="1 11" id="KW-0698">rRNA processing</keyword>
<evidence type="ECO:0000256" key="12">
    <source>
        <dbReference type="PIRSR" id="PIRSR005461-1"/>
    </source>
</evidence>
<dbReference type="GO" id="GO:0008650">
    <property type="term" value="F:rRNA (uridine-2'-O-)-methyltransferase activity"/>
    <property type="evidence" value="ECO:0007669"/>
    <property type="project" value="UniProtKB-UniRule"/>
</dbReference>
<keyword evidence="11" id="KW-0963">Cytoplasm</keyword>
<dbReference type="EC" id="2.1.1.166" evidence="6 11"/>
<evidence type="ECO:0000256" key="6">
    <source>
        <dbReference type="ARBA" id="ARBA00038861"/>
    </source>
</evidence>
<comment type="function">
    <text evidence="5 11">Specifically methylates the uridine in position 2552 of 23S rRNA at the 2'-O position of the ribose in the fully assembled 50S ribosomal subunit.</text>
</comment>
<dbReference type="EMBL" id="JAQQAL010000011">
    <property type="protein sequence ID" value="MDC7226450.1"/>
    <property type="molecule type" value="Genomic_DNA"/>
</dbReference>
<keyword evidence="3 11" id="KW-0808">Transferase</keyword>
<comment type="caution">
    <text evidence="14">The sequence shown here is derived from an EMBL/GenBank/DDBJ whole genome shotgun (WGS) entry which is preliminary data.</text>
</comment>
<protein>
    <recommendedName>
        <fullName evidence="7 11">Ribosomal RNA large subunit methyltransferase E</fullName>
        <ecNumber evidence="6 11">2.1.1.166</ecNumber>
    </recommendedName>
    <alternativeName>
        <fullName evidence="9 11">23S rRNA Um2552 methyltransferase</fullName>
    </alternativeName>
    <alternativeName>
        <fullName evidence="8 11">rRNA (uridine-2'-O-)-methyltransferase</fullName>
    </alternativeName>
</protein>
<feature type="binding site" evidence="11">
    <location>
        <position position="61"/>
    </location>
    <ligand>
        <name>S-adenosyl-L-methionine</name>
        <dbReference type="ChEBI" id="CHEBI:59789"/>
    </ligand>
</feature>
<comment type="subcellular location">
    <subcellularLocation>
        <location evidence="11">Cytoplasm</location>
    </subcellularLocation>
</comment>
<dbReference type="Proteomes" id="UP001221217">
    <property type="component" value="Unassembled WGS sequence"/>
</dbReference>
<dbReference type="Gene3D" id="3.40.50.150">
    <property type="entry name" value="Vaccinia Virus protein VP39"/>
    <property type="match status" value="1"/>
</dbReference>
<dbReference type="GO" id="GO:0005737">
    <property type="term" value="C:cytoplasm"/>
    <property type="evidence" value="ECO:0007669"/>
    <property type="project" value="UniProtKB-SubCell"/>
</dbReference>
<dbReference type="InterPro" id="IPR015507">
    <property type="entry name" value="rRNA-MeTfrase_E"/>
</dbReference>
<dbReference type="AlphaFoldDB" id="A0AAJ1IBY8"/>
<dbReference type="PANTHER" id="PTHR10920:SF18">
    <property type="entry name" value="RRNA METHYLTRANSFERASE 2, MITOCHONDRIAL"/>
    <property type="match status" value="1"/>
</dbReference>